<dbReference type="Proteomes" id="UP000183275">
    <property type="component" value="Unassembled WGS sequence"/>
</dbReference>
<feature type="transmembrane region" description="Helical" evidence="1">
    <location>
        <begin position="12"/>
        <end position="34"/>
    </location>
</feature>
<dbReference type="EMBL" id="FOIS01000006">
    <property type="protein sequence ID" value="SEW32436.1"/>
    <property type="molecule type" value="Genomic_DNA"/>
</dbReference>
<evidence type="ECO:0000259" key="2">
    <source>
        <dbReference type="Pfam" id="PF03703"/>
    </source>
</evidence>
<accession>A0A1I0QXX9</accession>
<dbReference type="AlphaFoldDB" id="A0A1I0QXX9"/>
<evidence type="ECO:0000313" key="3">
    <source>
        <dbReference type="EMBL" id="SEW32436.1"/>
    </source>
</evidence>
<evidence type="ECO:0000256" key="1">
    <source>
        <dbReference type="SAM" id="Phobius"/>
    </source>
</evidence>
<dbReference type="eggNOG" id="arCOG04622">
    <property type="taxonomic scope" value="Archaea"/>
</dbReference>
<reference evidence="4" key="1">
    <citation type="submission" date="2016-10" db="EMBL/GenBank/DDBJ databases">
        <authorList>
            <person name="Varghese N."/>
        </authorList>
    </citation>
    <scope>NUCLEOTIDE SEQUENCE [LARGE SCALE GENOMIC DNA]</scope>
    <source>
        <strain evidence="4">CGMCC 1.12284</strain>
    </source>
</reference>
<proteinExistence type="predicted"/>
<dbReference type="Pfam" id="PF03703">
    <property type="entry name" value="bPH_2"/>
    <property type="match status" value="1"/>
</dbReference>
<feature type="domain" description="YdbS-like PH" evidence="2">
    <location>
        <begin position="73"/>
        <end position="148"/>
    </location>
</feature>
<dbReference type="InterPro" id="IPR005182">
    <property type="entry name" value="YdbS-like_PH"/>
</dbReference>
<dbReference type="RefSeq" id="WP_049990559.1">
    <property type="nucleotide sequence ID" value="NZ_FOIS01000006.1"/>
</dbReference>
<dbReference type="OrthoDB" id="301911at2157"/>
<dbReference type="PANTHER" id="PTHR34473:SF3">
    <property type="entry name" value="TRANSMEMBRANE PROTEIN-RELATED"/>
    <property type="match status" value="1"/>
</dbReference>
<keyword evidence="4" id="KW-1185">Reference proteome</keyword>
<keyword evidence="1" id="KW-0472">Membrane</keyword>
<evidence type="ECO:0000313" key="4">
    <source>
        <dbReference type="Proteomes" id="UP000183275"/>
    </source>
</evidence>
<name>A0A1I0QXX9_9EURY</name>
<keyword evidence="1" id="KW-1133">Transmembrane helix</keyword>
<organism evidence="3 4">
    <name type="scientific">Natrinema salifodinae</name>
    <dbReference type="NCBI Taxonomy" id="1202768"/>
    <lineage>
        <taxon>Archaea</taxon>
        <taxon>Methanobacteriati</taxon>
        <taxon>Methanobacteriota</taxon>
        <taxon>Stenosarchaea group</taxon>
        <taxon>Halobacteria</taxon>
        <taxon>Halobacteriales</taxon>
        <taxon>Natrialbaceae</taxon>
        <taxon>Natrinema</taxon>
    </lineage>
</organism>
<dbReference type="PANTHER" id="PTHR34473">
    <property type="entry name" value="UPF0699 TRANSMEMBRANE PROTEIN YDBS"/>
    <property type="match status" value="1"/>
</dbReference>
<feature type="transmembrane region" description="Helical" evidence="1">
    <location>
        <begin position="46"/>
        <end position="65"/>
    </location>
</feature>
<protein>
    <recommendedName>
        <fullName evidence="2">YdbS-like PH domain-containing protein</fullName>
    </recommendedName>
</protein>
<gene>
    <name evidence="3" type="ORF">SAMN05216285_4104</name>
</gene>
<dbReference type="STRING" id="1202768.SAMN05216285_4104"/>
<sequence length="162" mass="17683">MERLTPRIRVVWLALALVRAAILGGILVGGAIGLTRTNLWESAPDALVPAAAGLAAVLAVVRIFVAWRRYGVWRFDLRDADLYIERGVFTRIRTVVPYVRVQHVDSRRSPLERTLGLATVVIYTAGSRSSDVAIPGLTPARAEDLQDALRRLAIESAGEDAV</sequence>
<keyword evidence="1" id="KW-0812">Transmembrane</keyword>